<dbReference type="AlphaFoldDB" id="J9GRD7"/>
<dbReference type="UniPathway" id="UPA00193"/>
<keyword evidence="3" id="KW-0554">One-carbon metabolism</keyword>
<dbReference type="NCBIfam" id="NF010030">
    <property type="entry name" value="PRK13505.1"/>
    <property type="match status" value="1"/>
</dbReference>
<dbReference type="Gene3D" id="3.30.1510.10">
    <property type="entry name" value="Domain 2, N(10)-formyltetrahydrofolate synthetase"/>
    <property type="match status" value="1"/>
</dbReference>
<keyword evidence="5" id="KW-0547">Nucleotide-binding</keyword>
<dbReference type="HAMAP" id="MF_01543">
    <property type="entry name" value="FTHFS"/>
    <property type="match status" value="1"/>
</dbReference>
<organism evidence="7">
    <name type="scientific">gut metagenome</name>
    <dbReference type="NCBI Taxonomy" id="749906"/>
    <lineage>
        <taxon>unclassified sequences</taxon>
        <taxon>metagenomes</taxon>
        <taxon>organismal metagenomes</taxon>
    </lineage>
</organism>
<dbReference type="GO" id="GO:0004329">
    <property type="term" value="F:formate-tetrahydrofolate ligase activity"/>
    <property type="evidence" value="ECO:0007669"/>
    <property type="project" value="UniProtKB-EC"/>
</dbReference>
<comment type="pathway">
    <text evidence="1">One-carbon metabolism; tetrahydrofolate interconversion.</text>
</comment>
<protein>
    <recommendedName>
        <fullName evidence="2">formate--tetrahydrofolate ligase</fullName>
        <ecNumber evidence="2">6.3.4.3</ecNumber>
    </recommendedName>
</protein>
<comment type="caution">
    <text evidence="7">The sequence shown here is derived from an EMBL/GenBank/DDBJ whole genome shotgun (WGS) entry which is preliminary data.</text>
</comment>
<evidence type="ECO:0000256" key="3">
    <source>
        <dbReference type="ARBA" id="ARBA00022563"/>
    </source>
</evidence>
<dbReference type="InterPro" id="IPR027417">
    <property type="entry name" value="P-loop_NTPase"/>
</dbReference>
<dbReference type="InterPro" id="IPR000559">
    <property type="entry name" value="Formate_THF_ligase"/>
</dbReference>
<dbReference type="Pfam" id="PF01268">
    <property type="entry name" value="FTHFS"/>
    <property type="match status" value="1"/>
</dbReference>
<proteinExistence type="inferred from homology"/>
<evidence type="ECO:0000313" key="7">
    <source>
        <dbReference type="EMBL" id="EJX10997.1"/>
    </source>
</evidence>
<dbReference type="EMBL" id="AMCI01000007">
    <property type="protein sequence ID" value="EJX10997.1"/>
    <property type="molecule type" value="Genomic_DNA"/>
</dbReference>
<dbReference type="PROSITE" id="PS00721">
    <property type="entry name" value="FTHFS_1"/>
    <property type="match status" value="1"/>
</dbReference>
<dbReference type="PROSITE" id="PS00722">
    <property type="entry name" value="FTHFS_2"/>
    <property type="match status" value="1"/>
</dbReference>
<accession>J9GRD7</accession>
<sequence length="555" mass="59987">MKTDIEIARSIELTKIKQVARETGIPVEHISNYGRYIAKVDEDQVDEERVKQSNLILVTAITPTKAGIGKTTVSIGLALGLNKIGKKAIAALREPSLGPCFGMKGGAAGGGYAQVLPMDKINLHFTGDFHAITSAHNMISALLDNYQYQKRDSGFALKEVLWKRVLDVNDRSLRYIVTGLGPKTNGITQESGFDITPASEIMAILCLAKDENDLRRRIENILLGFTCTGEPFTVKDLGVAGAITVLLKDALAPNLVQTTEHTAAFVHGGPFANIAHGCNSILATKMAMTFGDYAITEAGFGADLGAEKFYDIKCRKAGISPKLTVLVVTARALKMHGGVAQDQIKEPNLEALKLGVSNMDKHLRNLKSFGQTVVVAFNRYGDDTPEEIDFIRQHCAEQGVGFAVNNAFVEGGEGAVELAELVVKTIEENPSAPLNYAYEDADSVETKIEKIAKNLYGAGLVTYNAGARRKLKHLADMGYSHFPICIAKTQYSFSTDAKRYGAPEGFELHVQDIVLNAGAEMVVVIAGEILRMPGLPKEPQALHIDIVNGEIEGLS</sequence>
<evidence type="ECO:0000256" key="1">
    <source>
        <dbReference type="ARBA" id="ARBA00004777"/>
    </source>
</evidence>
<dbReference type="FunFam" id="3.30.1510.10:FF:000001">
    <property type="entry name" value="Formate--tetrahydrofolate ligase"/>
    <property type="match status" value="1"/>
</dbReference>
<dbReference type="SUPFAM" id="SSF52540">
    <property type="entry name" value="P-loop containing nucleoside triphosphate hydrolases"/>
    <property type="match status" value="1"/>
</dbReference>
<dbReference type="InterPro" id="IPR020628">
    <property type="entry name" value="Formate_THF_ligase_CS"/>
</dbReference>
<dbReference type="Gene3D" id="3.10.410.10">
    <property type="entry name" value="Formyltetrahydrofolate synthetase, domain 3"/>
    <property type="match status" value="1"/>
</dbReference>
<keyword evidence="4 7" id="KW-0436">Ligase</keyword>
<dbReference type="CDD" id="cd00477">
    <property type="entry name" value="FTHFS"/>
    <property type="match status" value="1"/>
</dbReference>
<gene>
    <name evidence="7" type="ORF">EVA_00271</name>
</gene>
<name>J9GRD7_9ZZZZ</name>
<dbReference type="GO" id="GO:0035999">
    <property type="term" value="P:tetrahydrofolate interconversion"/>
    <property type="evidence" value="ECO:0007669"/>
    <property type="project" value="UniProtKB-UniPathway"/>
</dbReference>
<keyword evidence="6" id="KW-0067">ATP-binding</keyword>
<dbReference type="Gene3D" id="3.40.50.300">
    <property type="entry name" value="P-loop containing nucleotide triphosphate hydrolases"/>
    <property type="match status" value="1"/>
</dbReference>
<evidence type="ECO:0000256" key="4">
    <source>
        <dbReference type="ARBA" id="ARBA00022598"/>
    </source>
</evidence>
<evidence type="ECO:0000256" key="2">
    <source>
        <dbReference type="ARBA" id="ARBA00012295"/>
    </source>
</evidence>
<evidence type="ECO:0000256" key="6">
    <source>
        <dbReference type="ARBA" id="ARBA00022840"/>
    </source>
</evidence>
<evidence type="ECO:0000256" key="5">
    <source>
        <dbReference type="ARBA" id="ARBA00022741"/>
    </source>
</evidence>
<dbReference type="GO" id="GO:0005524">
    <property type="term" value="F:ATP binding"/>
    <property type="evidence" value="ECO:0007669"/>
    <property type="project" value="UniProtKB-KW"/>
</dbReference>
<dbReference type="EC" id="6.3.4.3" evidence="2"/>
<reference evidence="7" key="1">
    <citation type="journal article" date="2012" name="PLoS ONE">
        <title>Gene sets for utilization of primary and secondary nutrition supplies in the distal gut of endangered iberian lynx.</title>
        <authorList>
            <person name="Alcaide M."/>
            <person name="Messina E."/>
            <person name="Richter M."/>
            <person name="Bargiela R."/>
            <person name="Peplies J."/>
            <person name="Huws S.A."/>
            <person name="Newbold C.J."/>
            <person name="Golyshin P.N."/>
            <person name="Simon M.A."/>
            <person name="Lopez G."/>
            <person name="Yakimov M.M."/>
            <person name="Ferrer M."/>
        </authorList>
    </citation>
    <scope>NUCLEOTIDE SEQUENCE</scope>
</reference>